<dbReference type="Proteomes" id="UP001066276">
    <property type="component" value="Chromosome 2_1"/>
</dbReference>
<accession>A0AAV7VRL0</accession>
<evidence type="ECO:0000313" key="1">
    <source>
        <dbReference type="EMBL" id="KAJ1203451.1"/>
    </source>
</evidence>
<name>A0AAV7VRL0_PLEWA</name>
<dbReference type="EMBL" id="JANPWB010000003">
    <property type="protein sequence ID" value="KAJ1203451.1"/>
    <property type="molecule type" value="Genomic_DNA"/>
</dbReference>
<keyword evidence="2" id="KW-1185">Reference proteome</keyword>
<evidence type="ECO:0000313" key="2">
    <source>
        <dbReference type="Proteomes" id="UP001066276"/>
    </source>
</evidence>
<dbReference type="AlphaFoldDB" id="A0AAV7VRL0"/>
<gene>
    <name evidence="1" type="ORF">NDU88_007237</name>
</gene>
<comment type="caution">
    <text evidence="1">The sequence shown here is derived from an EMBL/GenBank/DDBJ whole genome shotgun (WGS) entry which is preliminary data.</text>
</comment>
<protein>
    <submittedName>
        <fullName evidence="1">Uncharacterized protein</fullName>
    </submittedName>
</protein>
<proteinExistence type="predicted"/>
<sequence length="77" mass="8375">MKSLVGAQYRLAEPQRLVPTLRPPRDRHRDPLSIGTAGTAWVEQTGPTATGLRGSEASAGWVIEVRIQLPPLSGRDM</sequence>
<organism evidence="1 2">
    <name type="scientific">Pleurodeles waltl</name>
    <name type="common">Iberian ribbed newt</name>
    <dbReference type="NCBI Taxonomy" id="8319"/>
    <lineage>
        <taxon>Eukaryota</taxon>
        <taxon>Metazoa</taxon>
        <taxon>Chordata</taxon>
        <taxon>Craniata</taxon>
        <taxon>Vertebrata</taxon>
        <taxon>Euteleostomi</taxon>
        <taxon>Amphibia</taxon>
        <taxon>Batrachia</taxon>
        <taxon>Caudata</taxon>
        <taxon>Salamandroidea</taxon>
        <taxon>Salamandridae</taxon>
        <taxon>Pleurodelinae</taxon>
        <taxon>Pleurodeles</taxon>
    </lineage>
</organism>
<reference evidence="1" key="1">
    <citation type="journal article" date="2022" name="bioRxiv">
        <title>Sequencing and chromosome-scale assembly of the giantPleurodeles waltlgenome.</title>
        <authorList>
            <person name="Brown T."/>
            <person name="Elewa A."/>
            <person name="Iarovenko S."/>
            <person name="Subramanian E."/>
            <person name="Araus A.J."/>
            <person name="Petzold A."/>
            <person name="Susuki M."/>
            <person name="Suzuki K.-i.T."/>
            <person name="Hayashi T."/>
            <person name="Toyoda A."/>
            <person name="Oliveira C."/>
            <person name="Osipova E."/>
            <person name="Leigh N.D."/>
            <person name="Simon A."/>
            <person name="Yun M.H."/>
        </authorList>
    </citation>
    <scope>NUCLEOTIDE SEQUENCE</scope>
    <source>
        <strain evidence="1">20211129_DDA</strain>
        <tissue evidence="1">Liver</tissue>
    </source>
</reference>